<dbReference type="EMBL" id="PDDY01000004">
    <property type="protein sequence ID" value="PEH39345.1"/>
    <property type="molecule type" value="Genomic_DNA"/>
</dbReference>
<evidence type="ECO:0000313" key="1">
    <source>
        <dbReference type="EMBL" id="PEH39345.1"/>
    </source>
</evidence>
<comment type="caution">
    <text evidence="1">The sequence shown here is derived from an EMBL/GenBank/DDBJ whole genome shotgun (WGS) entry which is preliminary data.</text>
</comment>
<reference evidence="2" key="1">
    <citation type="submission" date="2017-09" db="EMBL/GenBank/DDBJ databases">
        <title>FDA dAtabase for Regulatory Grade micrObial Sequences (FDA-ARGOS): Supporting development and validation of Infectious Disease Dx tests.</title>
        <authorList>
            <person name="Minogue T."/>
            <person name="Wolcott M."/>
            <person name="Wasieloski L."/>
            <person name="Aguilar W."/>
            <person name="Moore D."/>
            <person name="Tallon L."/>
            <person name="Sadzewicz L."/>
            <person name="Ott S."/>
            <person name="Zhao X."/>
            <person name="Nagaraj S."/>
            <person name="Vavikolanu K."/>
            <person name="Aluvathingal J."/>
            <person name="Nadendla S."/>
            <person name="Sichtig H."/>
        </authorList>
    </citation>
    <scope>NUCLEOTIDE SEQUENCE [LARGE SCALE GENOMIC DNA]</scope>
    <source>
        <strain evidence="2">FDAARGOS_390</strain>
    </source>
</reference>
<accession>A0A2A7S7R1</accession>
<dbReference type="Proteomes" id="UP000220629">
    <property type="component" value="Unassembled WGS sequence"/>
</dbReference>
<proteinExistence type="predicted"/>
<name>A0A2A7S7R1_BURGA</name>
<organism evidence="1 2">
    <name type="scientific">Burkholderia gladioli</name>
    <name type="common">Pseudomonas marginata</name>
    <name type="synonym">Phytomonas marginata</name>
    <dbReference type="NCBI Taxonomy" id="28095"/>
    <lineage>
        <taxon>Bacteria</taxon>
        <taxon>Pseudomonadati</taxon>
        <taxon>Pseudomonadota</taxon>
        <taxon>Betaproteobacteria</taxon>
        <taxon>Burkholderiales</taxon>
        <taxon>Burkholderiaceae</taxon>
        <taxon>Burkholderia</taxon>
    </lineage>
</organism>
<dbReference type="AlphaFoldDB" id="A0A2A7S7R1"/>
<sequence>MAGARVERVIAALREAVGVVLAPATAAPAAGSMEAAEARSRWRREKMVMALSWDIDGRWMARTIAGAPGARQRVGQTGCCARLASRASVI</sequence>
<evidence type="ECO:0000313" key="2">
    <source>
        <dbReference type="Proteomes" id="UP000220629"/>
    </source>
</evidence>
<protein>
    <submittedName>
        <fullName evidence="1">Uncharacterized protein</fullName>
    </submittedName>
</protein>
<gene>
    <name evidence="1" type="ORF">CRM94_34245</name>
</gene>